<feature type="repeat" description="WD" evidence="11">
    <location>
        <begin position="183"/>
        <end position="205"/>
    </location>
</feature>
<keyword evidence="9 13" id="KW-1133">Transmembrane helix</keyword>
<dbReference type="Gene3D" id="2.130.10.10">
    <property type="entry name" value="YVTN repeat-like/Quinoprotein amine dehydrogenase"/>
    <property type="match status" value="1"/>
</dbReference>
<dbReference type="InterPro" id="IPR045260">
    <property type="entry name" value="Sec12-like"/>
</dbReference>
<dbReference type="GO" id="GO:0005789">
    <property type="term" value="C:endoplasmic reticulum membrane"/>
    <property type="evidence" value="ECO:0007669"/>
    <property type="project" value="UniProtKB-SubCell"/>
</dbReference>
<keyword evidence="2" id="KW-0813">Transport</keyword>
<evidence type="ECO:0000256" key="10">
    <source>
        <dbReference type="ARBA" id="ARBA00023136"/>
    </source>
</evidence>
<keyword evidence="15" id="KW-1185">Reference proteome</keyword>
<dbReference type="OrthoDB" id="2013972at2759"/>
<dbReference type="SMART" id="SM00320">
    <property type="entry name" value="WD40"/>
    <property type="match status" value="5"/>
</dbReference>
<protein>
    <submittedName>
        <fullName evidence="14">Prolactin regulatory element-binding protein</fullName>
    </submittedName>
</protein>
<accession>A0A4Y2DPD3</accession>
<organism evidence="14 15">
    <name type="scientific">Araneus ventricosus</name>
    <name type="common">Orbweaver spider</name>
    <name type="synonym">Epeira ventricosa</name>
    <dbReference type="NCBI Taxonomy" id="182803"/>
    <lineage>
        <taxon>Eukaryota</taxon>
        <taxon>Metazoa</taxon>
        <taxon>Ecdysozoa</taxon>
        <taxon>Arthropoda</taxon>
        <taxon>Chelicerata</taxon>
        <taxon>Arachnida</taxon>
        <taxon>Araneae</taxon>
        <taxon>Araneomorphae</taxon>
        <taxon>Entelegynae</taxon>
        <taxon>Araneoidea</taxon>
        <taxon>Araneidae</taxon>
        <taxon>Araneus</taxon>
    </lineage>
</organism>
<evidence type="ECO:0000256" key="9">
    <source>
        <dbReference type="ARBA" id="ARBA00022989"/>
    </source>
</evidence>
<evidence type="ECO:0000256" key="4">
    <source>
        <dbReference type="ARBA" id="ARBA00022692"/>
    </source>
</evidence>
<keyword evidence="8" id="KW-0653">Protein transport</keyword>
<feature type="compositionally biased region" description="Polar residues" evidence="12">
    <location>
        <begin position="119"/>
        <end position="131"/>
    </location>
</feature>
<evidence type="ECO:0000256" key="13">
    <source>
        <dbReference type="SAM" id="Phobius"/>
    </source>
</evidence>
<name>A0A4Y2DPD3_ARAVE</name>
<dbReference type="PANTHER" id="PTHR23284">
    <property type="entry name" value="PROLACTIN REGULATORY ELEMENT BINDING PROTEIN"/>
    <property type="match status" value="1"/>
</dbReference>
<evidence type="ECO:0000313" key="15">
    <source>
        <dbReference type="Proteomes" id="UP000499080"/>
    </source>
</evidence>
<evidence type="ECO:0000256" key="1">
    <source>
        <dbReference type="ARBA" id="ARBA00004389"/>
    </source>
</evidence>
<dbReference type="PANTHER" id="PTHR23284:SF0">
    <property type="entry name" value="PROLACTIN REGULATORY ELEMENT-BINDING PROTEIN"/>
    <property type="match status" value="1"/>
</dbReference>
<dbReference type="EMBL" id="BGPR01000408">
    <property type="protein sequence ID" value="GBM18660.1"/>
    <property type="molecule type" value="Genomic_DNA"/>
</dbReference>
<evidence type="ECO:0000256" key="2">
    <source>
        <dbReference type="ARBA" id="ARBA00022448"/>
    </source>
</evidence>
<dbReference type="PROSITE" id="PS50082">
    <property type="entry name" value="WD_REPEATS_2"/>
    <property type="match status" value="2"/>
</dbReference>
<dbReference type="InterPro" id="IPR036322">
    <property type="entry name" value="WD40_repeat_dom_sf"/>
</dbReference>
<dbReference type="GO" id="GO:0005085">
    <property type="term" value="F:guanyl-nucleotide exchange factor activity"/>
    <property type="evidence" value="ECO:0007669"/>
    <property type="project" value="InterPro"/>
</dbReference>
<dbReference type="Proteomes" id="UP000499080">
    <property type="component" value="Unassembled WGS sequence"/>
</dbReference>
<evidence type="ECO:0000256" key="8">
    <source>
        <dbReference type="ARBA" id="ARBA00022927"/>
    </source>
</evidence>
<reference evidence="14 15" key="1">
    <citation type="journal article" date="2019" name="Sci. Rep.">
        <title>Orb-weaving spider Araneus ventricosus genome elucidates the spidroin gene catalogue.</title>
        <authorList>
            <person name="Kono N."/>
            <person name="Nakamura H."/>
            <person name="Ohtoshi R."/>
            <person name="Moran D.A.P."/>
            <person name="Shinohara A."/>
            <person name="Yoshida Y."/>
            <person name="Fujiwara M."/>
            <person name="Mori M."/>
            <person name="Tomita M."/>
            <person name="Arakawa K."/>
        </authorList>
    </citation>
    <scope>NUCLEOTIDE SEQUENCE [LARGE SCALE GENOMIC DNA]</scope>
</reference>
<evidence type="ECO:0000256" key="7">
    <source>
        <dbReference type="ARBA" id="ARBA00022892"/>
    </source>
</evidence>
<dbReference type="GO" id="GO:0003400">
    <property type="term" value="P:regulation of COPII vesicle coating"/>
    <property type="evidence" value="ECO:0007669"/>
    <property type="project" value="TreeGrafter"/>
</dbReference>
<keyword evidence="7" id="KW-0931">ER-Golgi transport</keyword>
<evidence type="ECO:0000256" key="6">
    <source>
        <dbReference type="ARBA" id="ARBA00022824"/>
    </source>
</evidence>
<keyword evidence="5" id="KW-0677">Repeat</keyword>
<proteinExistence type="predicted"/>
<evidence type="ECO:0000256" key="12">
    <source>
        <dbReference type="SAM" id="MobiDB-lite"/>
    </source>
</evidence>
<keyword evidence="6" id="KW-0256">Endoplasmic reticulum</keyword>
<dbReference type="InterPro" id="IPR015943">
    <property type="entry name" value="WD40/YVTN_repeat-like_dom_sf"/>
</dbReference>
<evidence type="ECO:0000313" key="14">
    <source>
        <dbReference type="EMBL" id="GBM18660.1"/>
    </source>
</evidence>
<keyword evidence="4 13" id="KW-0812">Transmembrane</keyword>
<comment type="caution">
    <text evidence="14">The sequence shown here is derived from an EMBL/GenBank/DDBJ whole genome shotgun (WGS) entry which is preliminary data.</text>
</comment>
<gene>
    <name evidence="14" type="primary">Preb</name>
    <name evidence="14" type="ORF">AVEN_164777_1</name>
</gene>
<keyword evidence="3 11" id="KW-0853">WD repeat</keyword>
<dbReference type="InterPro" id="IPR001680">
    <property type="entry name" value="WD40_rpt"/>
</dbReference>
<evidence type="ECO:0000256" key="3">
    <source>
        <dbReference type="ARBA" id="ARBA00022574"/>
    </source>
</evidence>
<sequence length="436" mass="48779">MFSKKQNQLLARVNFPLYTIHCLTERHILVAGGGGSAKTGIPNVIQIYELINNGTTCRAESVTHFETGSEAIMNCTVFDAGKYFLLFAGMEGNCHVYKIKHSISDEGIEIKKKEHEKQNQVIQRKNKTLPNKKSCDDDQSSPDLNCKKPDANANVIHSRLCFEIKHLESFQTDFSAELYQKQVRFSNTASLLATAGADGHIRIWKHPKLNKVYDIQAHEADVGDLDICPLGKRMVSVSRDGHGKVWSLEVGSLILELKYVLPAKCNAKYTFRNCRFGIVEDKNDLALFATLNPVPSKPSSQCYIVKWETKNFDQQKIVAAGTDLFSAMAVSDNGHFIGLGTQSGSVKIYIAFSLQPIYNVDNVHGIFVTGLEFLPTRDESRRITGGHETSLLSISIDNHVIIHHIPMRPSMGILTLITMFILTLFIIFVLMDYLNL</sequence>
<feature type="region of interest" description="Disordered" evidence="12">
    <location>
        <begin position="114"/>
        <end position="147"/>
    </location>
</feature>
<dbReference type="AlphaFoldDB" id="A0A4Y2DPD3"/>
<dbReference type="GO" id="GO:0015031">
    <property type="term" value="P:protein transport"/>
    <property type="evidence" value="ECO:0007669"/>
    <property type="project" value="UniProtKB-KW"/>
</dbReference>
<comment type="subcellular location">
    <subcellularLocation>
        <location evidence="1">Endoplasmic reticulum membrane</location>
        <topology evidence="1">Single-pass membrane protein</topology>
    </subcellularLocation>
</comment>
<dbReference type="SUPFAM" id="SSF50978">
    <property type="entry name" value="WD40 repeat-like"/>
    <property type="match status" value="1"/>
</dbReference>
<evidence type="ECO:0000256" key="5">
    <source>
        <dbReference type="ARBA" id="ARBA00022737"/>
    </source>
</evidence>
<feature type="transmembrane region" description="Helical" evidence="13">
    <location>
        <begin position="411"/>
        <end position="431"/>
    </location>
</feature>
<dbReference type="Pfam" id="PF00400">
    <property type="entry name" value="WD40"/>
    <property type="match status" value="2"/>
</dbReference>
<evidence type="ECO:0000256" key="11">
    <source>
        <dbReference type="PROSITE-ProRule" id="PRU00221"/>
    </source>
</evidence>
<feature type="repeat" description="WD" evidence="11">
    <location>
        <begin position="215"/>
        <end position="256"/>
    </location>
</feature>
<keyword evidence="10 13" id="KW-0472">Membrane</keyword>
<dbReference type="GO" id="GO:0006888">
    <property type="term" value="P:endoplasmic reticulum to Golgi vesicle-mediated transport"/>
    <property type="evidence" value="ECO:0007669"/>
    <property type="project" value="TreeGrafter"/>
</dbReference>